<keyword evidence="4" id="KW-1185">Reference proteome</keyword>
<evidence type="ECO:0000256" key="1">
    <source>
        <dbReference type="SAM" id="Coils"/>
    </source>
</evidence>
<feature type="compositionally biased region" description="Basic and acidic residues" evidence="2">
    <location>
        <begin position="178"/>
        <end position="188"/>
    </location>
</feature>
<gene>
    <name evidence="3" type="ORF">ACFFTO_18295</name>
</gene>
<proteinExistence type="predicted"/>
<feature type="compositionally biased region" description="Basic and acidic residues" evidence="2">
    <location>
        <begin position="23"/>
        <end position="40"/>
    </location>
</feature>
<keyword evidence="1" id="KW-0175">Coiled coil</keyword>
<name>A0ABV5U439_9PSEU</name>
<accession>A0ABV5U439</accession>
<protein>
    <submittedName>
        <fullName evidence="3">Uncharacterized protein</fullName>
    </submittedName>
</protein>
<dbReference type="RefSeq" id="WP_378194885.1">
    <property type="nucleotide sequence ID" value="NZ_JBHMBK010000012.1"/>
</dbReference>
<comment type="caution">
    <text evidence="3">The sequence shown here is derived from an EMBL/GenBank/DDBJ whole genome shotgun (WGS) entry which is preliminary data.</text>
</comment>
<feature type="region of interest" description="Disordered" evidence="2">
    <location>
        <begin position="155"/>
        <end position="202"/>
    </location>
</feature>
<dbReference type="EMBL" id="JBHMBK010000012">
    <property type="protein sequence ID" value="MFB9686151.1"/>
    <property type="molecule type" value="Genomic_DNA"/>
</dbReference>
<organism evidence="3 4">
    <name type="scientific">Amycolatopsis plumensis</name>
    <dbReference type="NCBI Taxonomy" id="236508"/>
    <lineage>
        <taxon>Bacteria</taxon>
        <taxon>Bacillati</taxon>
        <taxon>Actinomycetota</taxon>
        <taxon>Actinomycetes</taxon>
        <taxon>Pseudonocardiales</taxon>
        <taxon>Pseudonocardiaceae</taxon>
        <taxon>Amycolatopsis</taxon>
    </lineage>
</organism>
<evidence type="ECO:0000313" key="4">
    <source>
        <dbReference type="Proteomes" id="UP001589535"/>
    </source>
</evidence>
<dbReference type="Proteomes" id="UP001589535">
    <property type="component" value="Unassembled WGS sequence"/>
</dbReference>
<evidence type="ECO:0000313" key="3">
    <source>
        <dbReference type="EMBL" id="MFB9686151.1"/>
    </source>
</evidence>
<evidence type="ECO:0000256" key="2">
    <source>
        <dbReference type="SAM" id="MobiDB-lite"/>
    </source>
</evidence>
<feature type="coiled-coil region" evidence="1">
    <location>
        <begin position="65"/>
        <end position="99"/>
    </location>
</feature>
<sequence>MVERQITGPVRKRRSSATLQRLEAARSRRAEQLERERENERRVDAALGPFAEAVTAIEAVERRREDRVAALQAQLERRLAELDRQRAAKIEEFERLAEQVRTDAEMEIGEWRAVMARSVAQIRAADVGASETAALLGISPKTVTVLSRLAVEARGHTSDGPASVSGADADSTAGLAERLAESSQHEPTHVPYPDGEGDVPAD</sequence>
<reference evidence="3 4" key="1">
    <citation type="submission" date="2024-09" db="EMBL/GenBank/DDBJ databases">
        <authorList>
            <person name="Sun Q."/>
            <person name="Mori K."/>
        </authorList>
    </citation>
    <scope>NUCLEOTIDE SEQUENCE [LARGE SCALE GENOMIC DNA]</scope>
    <source>
        <strain evidence="3 4">JCM 13852</strain>
    </source>
</reference>
<feature type="region of interest" description="Disordered" evidence="2">
    <location>
        <begin position="1"/>
        <end position="40"/>
    </location>
</feature>